<dbReference type="SUPFAM" id="SSF48295">
    <property type="entry name" value="TrpR-like"/>
    <property type="match status" value="1"/>
</dbReference>
<dbReference type="PANTHER" id="PTHR46889:SF4">
    <property type="entry name" value="TRANSPOSASE INSO FOR INSERTION SEQUENCE ELEMENT IS911B-RELATED"/>
    <property type="match status" value="1"/>
</dbReference>
<reference evidence="2" key="1">
    <citation type="submission" date="2019-02" db="EMBL/GenBank/DDBJ databases">
        <title>Draft genome of the type strain Pelomonas aquatica CCUG 52575T.</title>
        <authorList>
            <person name="Gomila M."/>
            <person name="Lalucat J."/>
        </authorList>
    </citation>
    <scope>NUCLEOTIDE SEQUENCE</scope>
    <source>
        <strain evidence="2">CCUG 52575</strain>
    </source>
</reference>
<dbReference type="RefSeq" id="WP_268154700.1">
    <property type="nucleotide sequence ID" value="NZ_JAPPUW010000050.1"/>
</dbReference>
<dbReference type="GO" id="GO:0006313">
    <property type="term" value="P:DNA transposition"/>
    <property type="evidence" value="ECO:0007669"/>
    <property type="project" value="InterPro"/>
</dbReference>
<comment type="caution">
    <text evidence="2">The sequence shown here is derived from an EMBL/GenBank/DDBJ whole genome shotgun (WGS) entry which is preliminary data.</text>
</comment>
<dbReference type="Pfam" id="PF00665">
    <property type="entry name" value="rve"/>
    <property type="match status" value="1"/>
</dbReference>
<dbReference type="GO" id="GO:0004803">
    <property type="term" value="F:transposase activity"/>
    <property type="evidence" value="ECO:0007669"/>
    <property type="project" value="InterPro"/>
</dbReference>
<dbReference type="PROSITE" id="PS50994">
    <property type="entry name" value="INTEGRASE"/>
    <property type="match status" value="1"/>
</dbReference>
<organism evidence="2 3">
    <name type="scientific">Pelomonas aquatica</name>
    <dbReference type="NCBI Taxonomy" id="431058"/>
    <lineage>
        <taxon>Bacteria</taxon>
        <taxon>Pseudomonadati</taxon>
        <taxon>Pseudomonadota</taxon>
        <taxon>Betaproteobacteria</taxon>
        <taxon>Burkholderiales</taxon>
        <taxon>Sphaerotilaceae</taxon>
        <taxon>Roseateles</taxon>
    </lineage>
</organism>
<dbReference type="Gene3D" id="3.30.420.10">
    <property type="entry name" value="Ribonuclease H-like superfamily/Ribonuclease H"/>
    <property type="match status" value="1"/>
</dbReference>
<dbReference type="NCBIfam" id="NF033516">
    <property type="entry name" value="transpos_IS3"/>
    <property type="match status" value="1"/>
</dbReference>
<evidence type="ECO:0000259" key="1">
    <source>
        <dbReference type="PROSITE" id="PS50994"/>
    </source>
</evidence>
<dbReference type="GO" id="GO:0015074">
    <property type="term" value="P:DNA integration"/>
    <property type="evidence" value="ECO:0007669"/>
    <property type="project" value="InterPro"/>
</dbReference>
<evidence type="ECO:0000313" key="3">
    <source>
        <dbReference type="Proteomes" id="UP001152766"/>
    </source>
</evidence>
<gene>
    <name evidence="2" type="ORF">EXJ73_06660</name>
</gene>
<proteinExistence type="predicted"/>
<name>A0A9X4R4G8_9BURK</name>
<dbReference type="InterPro" id="IPR002514">
    <property type="entry name" value="Transposase_8"/>
</dbReference>
<dbReference type="Pfam" id="PF01527">
    <property type="entry name" value="HTH_Tnp_1"/>
    <property type="match status" value="1"/>
</dbReference>
<dbReference type="EMBL" id="SGUG01000008">
    <property type="protein sequence ID" value="MDG0862154.1"/>
    <property type="molecule type" value="Genomic_DNA"/>
</dbReference>
<dbReference type="PANTHER" id="PTHR46889">
    <property type="entry name" value="TRANSPOSASE INSF FOR INSERTION SEQUENCE IS3B-RELATED"/>
    <property type="match status" value="1"/>
</dbReference>
<dbReference type="AlphaFoldDB" id="A0A9X4R4G8"/>
<dbReference type="Pfam" id="PF13276">
    <property type="entry name" value="HTH_21"/>
    <property type="match status" value="1"/>
</dbReference>
<accession>A0A9X4R4G8</accession>
<dbReference type="InterPro" id="IPR050900">
    <property type="entry name" value="Transposase_IS3/IS150/IS904"/>
</dbReference>
<protein>
    <submittedName>
        <fullName evidence="2">IS3 family transposase</fullName>
    </submittedName>
</protein>
<dbReference type="Proteomes" id="UP001152766">
    <property type="component" value="Unassembled WGS sequence"/>
</dbReference>
<dbReference type="InterPro" id="IPR012337">
    <property type="entry name" value="RNaseH-like_sf"/>
</dbReference>
<dbReference type="InterPro" id="IPR048020">
    <property type="entry name" value="Transpos_IS3"/>
</dbReference>
<dbReference type="InterPro" id="IPR025948">
    <property type="entry name" value="HTH-like_dom"/>
</dbReference>
<feature type="domain" description="Integrase catalytic" evidence="1">
    <location>
        <begin position="198"/>
        <end position="369"/>
    </location>
</feature>
<dbReference type="InterPro" id="IPR036397">
    <property type="entry name" value="RNaseH_sf"/>
</dbReference>
<evidence type="ECO:0000313" key="2">
    <source>
        <dbReference type="EMBL" id="MDG0862154.1"/>
    </source>
</evidence>
<keyword evidence="3" id="KW-1185">Reference proteome</keyword>
<sequence length="376" mass="43031">MSRRPRRNHSPAFKAKVALDAIRGEKTLAELAKQHDVHPNQITDWKNQLLERAAGVFGAETAEPPKADLRELHAKIGQQALEIDFLGQRARQGRTAERKEMIQPGHELSIKRQAELLSIARGSAYYVPRPVSDADQALMRRIDALHLEHPFAGARMLRDLLRREGFEVGRKHVGTLMAKMGIEALYRKPNTSKKHPGHAVYPYLLRGRKIERANEVWAMDITYIPMARGWVYLAAVVDWASRRVLAHRVSISMDTTFCLEALEEAFERHGKPEVFNTDQGSQFTSLAFTDALKKRGVDISMDGRGAWRDNVFVERLWRTIKYEEVYLRAYESVNDARLRLGRFIEFYNMRRPHSSLGAKTPDEFYFASLPAIQQAA</sequence>
<dbReference type="InterPro" id="IPR001584">
    <property type="entry name" value="Integrase_cat-core"/>
</dbReference>
<dbReference type="SUPFAM" id="SSF53098">
    <property type="entry name" value="Ribonuclease H-like"/>
    <property type="match status" value="1"/>
</dbReference>
<dbReference type="InterPro" id="IPR010921">
    <property type="entry name" value="Trp_repressor/repl_initiator"/>
</dbReference>
<dbReference type="GO" id="GO:0043565">
    <property type="term" value="F:sequence-specific DNA binding"/>
    <property type="evidence" value="ECO:0007669"/>
    <property type="project" value="InterPro"/>
</dbReference>